<dbReference type="InterPro" id="IPR014746">
    <property type="entry name" value="Gln_synth/guanido_kin_cat_dom"/>
</dbReference>
<keyword evidence="6" id="KW-0418">Kinase</keyword>
<evidence type="ECO:0000313" key="6">
    <source>
        <dbReference type="EMBL" id="EIW78078.1"/>
    </source>
</evidence>
<dbReference type="InterPro" id="IPR036651">
    <property type="entry name" value="Gln_synt_N_sf"/>
</dbReference>
<name>A0A5M3MFQ0_CONPW</name>
<dbReference type="EMBL" id="JH711583">
    <property type="protein sequence ID" value="EIW78078.1"/>
    <property type="molecule type" value="Genomic_DNA"/>
</dbReference>
<dbReference type="SUPFAM" id="SSF55931">
    <property type="entry name" value="Glutamine synthetase/guanido kinase"/>
    <property type="match status" value="1"/>
</dbReference>
<dbReference type="Gene3D" id="3.10.20.70">
    <property type="entry name" value="Glutamine synthetase, N-terminal domain"/>
    <property type="match status" value="1"/>
</dbReference>
<evidence type="ECO:0000256" key="1">
    <source>
        <dbReference type="ARBA" id="ARBA00021364"/>
    </source>
</evidence>
<dbReference type="GeneID" id="19198774"/>
<sequence>MTSGPSEHSVAYNIGDVTQSLGTLTEGNIRNVRYVRIQWVDLANTIRVRVLPVAYFRKLFQTPTPGITVATCALALVFLQLPEGFSPVGEWVLRLDMASLRACPYAPGHAVVHGFFEEKVPRPLLGGGETMELAACPRTILRRVTKQAKEELGVEFLVGFESEFVLLSATDPPKAINDDGWCIASSISAGTKGQEVLEEIADAIQQAGIELQMYHSEAAPGQYEIITGPLPPLEAADALIHTRQTIFNIATKHGLRATFAPRIYLDTCGTACHTHISPHKRDSPLTSQPPSKSSPYLNVLESTFLAGILAHLPAIQACSLPLPPSYGRMLDGIWSGGTYVAWGIDNRECPVRLSNAHQPRSRNFELKCVDGLANPYISLAAIVGAGVLGIKEGKEVDAKDCSGAKTPAELSDAERREMGIVKRMALSWEEARENLAKDEALKGIMGNEAVELYLAVNKVAGTVYGDGKEREQAKLLVENY</sequence>
<dbReference type="PANTHER" id="PTHR43785">
    <property type="entry name" value="GAMMA-GLUTAMYLPUTRESCINE SYNTHETASE"/>
    <property type="match status" value="1"/>
</dbReference>
<dbReference type="PROSITE" id="PS51987">
    <property type="entry name" value="GS_CATALYTIC"/>
    <property type="match status" value="1"/>
</dbReference>
<evidence type="ECO:0000259" key="5">
    <source>
        <dbReference type="PROSITE" id="PS51987"/>
    </source>
</evidence>
<dbReference type="GO" id="GO:0006542">
    <property type="term" value="P:glutamine biosynthetic process"/>
    <property type="evidence" value="ECO:0007669"/>
    <property type="project" value="InterPro"/>
</dbReference>
<evidence type="ECO:0000313" key="7">
    <source>
        <dbReference type="Proteomes" id="UP000053558"/>
    </source>
</evidence>
<keyword evidence="2" id="KW-0436">Ligase</keyword>
<dbReference type="Pfam" id="PF00120">
    <property type="entry name" value="Gln-synt_C"/>
    <property type="match status" value="1"/>
</dbReference>
<gene>
    <name evidence="6" type="ORF">CONPUDRAFT_109415</name>
</gene>
<comment type="caution">
    <text evidence="6">The sequence shown here is derived from an EMBL/GenBank/DDBJ whole genome shotgun (WGS) entry which is preliminary data.</text>
</comment>
<dbReference type="RefSeq" id="XP_007772325.1">
    <property type="nucleotide sequence ID" value="XM_007774135.1"/>
</dbReference>
<dbReference type="OMA" id="QRCEDPD"/>
<dbReference type="AlphaFoldDB" id="A0A5M3MFQ0"/>
<dbReference type="GO" id="GO:0004356">
    <property type="term" value="F:glutamine synthetase activity"/>
    <property type="evidence" value="ECO:0007669"/>
    <property type="project" value="InterPro"/>
</dbReference>
<evidence type="ECO:0000256" key="4">
    <source>
        <dbReference type="RuleBase" id="RU000384"/>
    </source>
</evidence>
<protein>
    <recommendedName>
        <fullName evidence="1">Glutamine synthetase</fullName>
    </recommendedName>
</protein>
<evidence type="ECO:0000256" key="3">
    <source>
        <dbReference type="PROSITE-ProRule" id="PRU01331"/>
    </source>
</evidence>
<dbReference type="SMART" id="SM01230">
    <property type="entry name" value="Gln-synt_C"/>
    <property type="match status" value="1"/>
</dbReference>
<proteinExistence type="inferred from homology"/>
<dbReference type="Proteomes" id="UP000053558">
    <property type="component" value="Unassembled WGS sequence"/>
</dbReference>
<feature type="domain" description="GS catalytic" evidence="5">
    <location>
        <begin position="137"/>
        <end position="480"/>
    </location>
</feature>
<dbReference type="GO" id="GO:0016301">
    <property type="term" value="F:kinase activity"/>
    <property type="evidence" value="ECO:0007669"/>
    <property type="project" value="UniProtKB-KW"/>
</dbReference>
<dbReference type="Gene3D" id="3.30.590.10">
    <property type="entry name" value="Glutamine synthetase/guanido kinase, catalytic domain"/>
    <property type="match status" value="1"/>
</dbReference>
<keyword evidence="7" id="KW-1185">Reference proteome</keyword>
<keyword evidence="6" id="KW-0808">Transferase</keyword>
<dbReference type="KEGG" id="cput:CONPUDRAFT_109415"/>
<reference evidence="7" key="1">
    <citation type="journal article" date="2012" name="Science">
        <title>The Paleozoic origin of enzymatic lignin decomposition reconstructed from 31 fungal genomes.</title>
        <authorList>
            <person name="Floudas D."/>
            <person name="Binder M."/>
            <person name="Riley R."/>
            <person name="Barry K."/>
            <person name="Blanchette R.A."/>
            <person name="Henrissat B."/>
            <person name="Martinez A.T."/>
            <person name="Otillar R."/>
            <person name="Spatafora J.W."/>
            <person name="Yadav J.S."/>
            <person name="Aerts A."/>
            <person name="Benoit I."/>
            <person name="Boyd A."/>
            <person name="Carlson A."/>
            <person name="Copeland A."/>
            <person name="Coutinho P.M."/>
            <person name="de Vries R.P."/>
            <person name="Ferreira P."/>
            <person name="Findley K."/>
            <person name="Foster B."/>
            <person name="Gaskell J."/>
            <person name="Glotzer D."/>
            <person name="Gorecki P."/>
            <person name="Heitman J."/>
            <person name="Hesse C."/>
            <person name="Hori C."/>
            <person name="Igarashi K."/>
            <person name="Jurgens J.A."/>
            <person name="Kallen N."/>
            <person name="Kersten P."/>
            <person name="Kohler A."/>
            <person name="Kuees U."/>
            <person name="Kumar T.K.A."/>
            <person name="Kuo A."/>
            <person name="LaButti K."/>
            <person name="Larrondo L.F."/>
            <person name="Lindquist E."/>
            <person name="Ling A."/>
            <person name="Lombard V."/>
            <person name="Lucas S."/>
            <person name="Lundell T."/>
            <person name="Martin R."/>
            <person name="McLaughlin D.J."/>
            <person name="Morgenstern I."/>
            <person name="Morin E."/>
            <person name="Murat C."/>
            <person name="Nagy L.G."/>
            <person name="Nolan M."/>
            <person name="Ohm R.A."/>
            <person name="Patyshakuliyeva A."/>
            <person name="Rokas A."/>
            <person name="Ruiz-Duenas F.J."/>
            <person name="Sabat G."/>
            <person name="Salamov A."/>
            <person name="Samejima M."/>
            <person name="Schmutz J."/>
            <person name="Slot J.C."/>
            <person name="St John F."/>
            <person name="Stenlid J."/>
            <person name="Sun H."/>
            <person name="Sun S."/>
            <person name="Syed K."/>
            <person name="Tsang A."/>
            <person name="Wiebenga A."/>
            <person name="Young D."/>
            <person name="Pisabarro A."/>
            <person name="Eastwood D.C."/>
            <person name="Martin F."/>
            <person name="Cullen D."/>
            <person name="Grigoriev I.V."/>
            <person name="Hibbett D.S."/>
        </authorList>
    </citation>
    <scope>NUCLEOTIDE SEQUENCE [LARGE SCALE GENOMIC DNA]</scope>
    <source>
        <strain evidence="7">RWD-64-598 SS2</strain>
    </source>
</reference>
<dbReference type="InterPro" id="IPR008146">
    <property type="entry name" value="Gln_synth_cat_dom"/>
</dbReference>
<accession>A0A5M3MFQ0</accession>
<comment type="similarity">
    <text evidence="3 4">Belongs to the glutamine synthetase family.</text>
</comment>
<dbReference type="OrthoDB" id="3364440at2759"/>
<evidence type="ECO:0000256" key="2">
    <source>
        <dbReference type="ARBA" id="ARBA00022598"/>
    </source>
</evidence>
<dbReference type="PANTHER" id="PTHR43785:SF2">
    <property type="entry name" value="TYPE-1 GLUTAMINE SYNTHETASE 1"/>
    <property type="match status" value="1"/>
</dbReference>
<organism evidence="6 7">
    <name type="scientific">Coniophora puteana (strain RWD-64-598)</name>
    <name type="common">Brown rot fungus</name>
    <dbReference type="NCBI Taxonomy" id="741705"/>
    <lineage>
        <taxon>Eukaryota</taxon>
        <taxon>Fungi</taxon>
        <taxon>Dikarya</taxon>
        <taxon>Basidiomycota</taxon>
        <taxon>Agaricomycotina</taxon>
        <taxon>Agaricomycetes</taxon>
        <taxon>Agaricomycetidae</taxon>
        <taxon>Boletales</taxon>
        <taxon>Coniophorineae</taxon>
        <taxon>Coniophoraceae</taxon>
        <taxon>Coniophora</taxon>
    </lineage>
</organism>